<evidence type="ECO:0000313" key="1">
    <source>
        <dbReference type="EMBL" id="KAK3794932.1"/>
    </source>
</evidence>
<gene>
    <name evidence="1" type="ORF">RRG08_001079</name>
</gene>
<evidence type="ECO:0000313" key="2">
    <source>
        <dbReference type="Proteomes" id="UP001283361"/>
    </source>
</evidence>
<dbReference type="EMBL" id="JAWDGP010001087">
    <property type="protein sequence ID" value="KAK3794932.1"/>
    <property type="molecule type" value="Genomic_DNA"/>
</dbReference>
<dbReference type="AlphaFoldDB" id="A0AAE1AW22"/>
<accession>A0AAE1AW22</accession>
<keyword evidence="2" id="KW-1185">Reference proteome</keyword>
<reference evidence="1" key="1">
    <citation type="journal article" date="2023" name="G3 (Bethesda)">
        <title>A reference genome for the long-term kleptoplast-retaining sea slug Elysia crispata morphotype clarki.</title>
        <authorList>
            <person name="Eastman K.E."/>
            <person name="Pendleton A.L."/>
            <person name="Shaikh M.A."/>
            <person name="Suttiyut T."/>
            <person name="Ogas R."/>
            <person name="Tomko P."/>
            <person name="Gavelis G."/>
            <person name="Widhalm J.R."/>
            <person name="Wisecaver J.H."/>
        </authorList>
    </citation>
    <scope>NUCLEOTIDE SEQUENCE</scope>
    <source>
        <strain evidence="1">ECLA1</strain>
    </source>
</reference>
<sequence length="75" mass="8310">MLSTKIVGCPFSGEDQPPSLIIAVIKLPFGLFTANAATRVDRWLLRCLVRPLYKQNSGRPTGLTNYEGNPYQNVT</sequence>
<protein>
    <submittedName>
        <fullName evidence="1">Uncharacterized protein</fullName>
    </submittedName>
</protein>
<dbReference type="Proteomes" id="UP001283361">
    <property type="component" value="Unassembled WGS sequence"/>
</dbReference>
<organism evidence="1 2">
    <name type="scientific">Elysia crispata</name>
    <name type="common">lettuce slug</name>
    <dbReference type="NCBI Taxonomy" id="231223"/>
    <lineage>
        <taxon>Eukaryota</taxon>
        <taxon>Metazoa</taxon>
        <taxon>Spiralia</taxon>
        <taxon>Lophotrochozoa</taxon>
        <taxon>Mollusca</taxon>
        <taxon>Gastropoda</taxon>
        <taxon>Heterobranchia</taxon>
        <taxon>Euthyneura</taxon>
        <taxon>Panpulmonata</taxon>
        <taxon>Sacoglossa</taxon>
        <taxon>Placobranchoidea</taxon>
        <taxon>Plakobranchidae</taxon>
        <taxon>Elysia</taxon>
    </lineage>
</organism>
<proteinExistence type="predicted"/>
<name>A0AAE1AW22_9GAST</name>
<comment type="caution">
    <text evidence="1">The sequence shown here is derived from an EMBL/GenBank/DDBJ whole genome shotgun (WGS) entry which is preliminary data.</text>
</comment>